<evidence type="ECO:0000256" key="1">
    <source>
        <dbReference type="ARBA" id="ARBA00022605"/>
    </source>
</evidence>
<dbReference type="Gene3D" id="1.10.3130.10">
    <property type="entry name" value="serine acetyltransferase, domain 1"/>
    <property type="match status" value="1"/>
</dbReference>
<evidence type="ECO:0000313" key="4">
    <source>
        <dbReference type="EMBL" id="SVA92211.1"/>
    </source>
</evidence>
<keyword evidence="3" id="KW-0012">Acyltransferase</keyword>
<protein>
    <submittedName>
        <fullName evidence="4">Uncharacterized protein</fullName>
    </submittedName>
</protein>
<gene>
    <name evidence="4" type="ORF">METZ01_LOCUS145065</name>
</gene>
<dbReference type="InterPro" id="IPR045304">
    <property type="entry name" value="LbH_SAT"/>
</dbReference>
<evidence type="ECO:0000256" key="2">
    <source>
        <dbReference type="ARBA" id="ARBA00022679"/>
    </source>
</evidence>
<keyword evidence="2" id="KW-0808">Transferase</keyword>
<dbReference type="InterPro" id="IPR053376">
    <property type="entry name" value="Serine_acetyltransferase"/>
</dbReference>
<dbReference type="NCBIfam" id="NF041874">
    <property type="entry name" value="EPS_EpsC"/>
    <property type="match status" value="1"/>
</dbReference>
<dbReference type="InterPro" id="IPR042122">
    <property type="entry name" value="Ser_AcTrfase_N_sf"/>
</dbReference>
<dbReference type="SUPFAM" id="SSF51161">
    <property type="entry name" value="Trimeric LpxA-like enzymes"/>
    <property type="match status" value="1"/>
</dbReference>
<sequence>MADTSAVSESITQLTNDLIASYAKVGGINHLDGGNLPSKFAIALITTDLLRLLLPGFFDEKPIQTAELKVEISMLMDSVSGRLEDEITKSIEYKPPSDGAAKPRQLARELTAEFLGSFPAIRERLRTDVEAAYAGDPAAISHEEIVVAYPFIETIAVQRMAHRLYQRGVALIPRIMSEWAHGRTGIDLHPGAEIGSHFFIDHGTGTVVGETTRIGDHVKVYHGVTLGAKSTSRVEELRGAKRHPTIEDNVTIYPGATILGGETVIGANSTVGGNVFLINSVPANSLVIAEDVSVKVMSKADHYEI</sequence>
<dbReference type="GO" id="GO:0016746">
    <property type="term" value="F:acyltransferase activity"/>
    <property type="evidence" value="ECO:0007669"/>
    <property type="project" value="UniProtKB-KW"/>
</dbReference>
<name>A0A381ZTE0_9ZZZZ</name>
<keyword evidence="1" id="KW-0028">Amino-acid biosynthesis</keyword>
<dbReference type="CDD" id="cd03354">
    <property type="entry name" value="LbH_SAT"/>
    <property type="match status" value="1"/>
</dbReference>
<dbReference type="PANTHER" id="PTHR42811">
    <property type="entry name" value="SERINE ACETYLTRANSFERASE"/>
    <property type="match status" value="1"/>
</dbReference>
<accession>A0A381ZTE0</accession>
<dbReference type="EMBL" id="UINC01022489">
    <property type="protein sequence ID" value="SVA92211.1"/>
    <property type="molecule type" value="Genomic_DNA"/>
</dbReference>
<evidence type="ECO:0000256" key="3">
    <source>
        <dbReference type="ARBA" id="ARBA00023315"/>
    </source>
</evidence>
<reference evidence="4" key="1">
    <citation type="submission" date="2018-05" db="EMBL/GenBank/DDBJ databases">
        <authorList>
            <person name="Lanie J.A."/>
            <person name="Ng W.-L."/>
            <person name="Kazmierczak K.M."/>
            <person name="Andrzejewski T.M."/>
            <person name="Davidsen T.M."/>
            <person name="Wayne K.J."/>
            <person name="Tettelin H."/>
            <person name="Glass J.I."/>
            <person name="Rusch D."/>
            <person name="Podicherti R."/>
            <person name="Tsui H.-C.T."/>
            <person name="Winkler M.E."/>
        </authorList>
    </citation>
    <scope>NUCLEOTIDE SEQUENCE</scope>
</reference>
<dbReference type="AlphaFoldDB" id="A0A381ZTE0"/>
<dbReference type="GO" id="GO:0008652">
    <property type="term" value="P:amino acid biosynthetic process"/>
    <property type="evidence" value="ECO:0007669"/>
    <property type="project" value="UniProtKB-KW"/>
</dbReference>
<organism evidence="4">
    <name type="scientific">marine metagenome</name>
    <dbReference type="NCBI Taxonomy" id="408172"/>
    <lineage>
        <taxon>unclassified sequences</taxon>
        <taxon>metagenomes</taxon>
        <taxon>ecological metagenomes</taxon>
    </lineage>
</organism>
<proteinExistence type="predicted"/>
<dbReference type="InterPro" id="IPR011004">
    <property type="entry name" value="Trimer_LpxA-like_sf"/>
</dbReference>
<dbReference type="Gene3D" id="2.160.10.10">
    <property type="entry name" value="Hexapeptide repeat proteins"/>
    <property type="match status" value="1"/>
</dbReference>